<feature type="domain" description="Gfo/Idh/MocA-like oxidoreductase N-terminal" evidence="2">
    <location>
        <begin position="6"/>
        <end position="126"/>
    </location>
</feature>
<comment type="caution">
    <text evidence="4">The sequence shown here is derived from an EMBL/GenBank/DDBJ whole genome shotgun (WGS) entry which is preliminary data.</text>
</comment>
<keyword evidence="1" id="KW-0560">Oxidoreductase</keyword>
<feature type="domain" description="GFO/IDH/MocA-like oxidoreductase" evidence="3">
    <location>
        <begin position="134"/>
        <end position="263"/>
    </location>
</feature>
<dbReference type="PANTHER" id="PTHR43818">
    <property type="entry name" value="BCDNA.GH03377"/>
    <property type="match status" value="1"/>
</dbReference>
<dbReference type="InterPro" id="IPR050463">
    <property type="entry name" value="Gfo/Idh/MocA_oxidrdct_glycsds"/>
</dbReference>
<evidence type="ECO:0000313" key="5">
    <source>
        <dbReference type="Proteomes" id="UP000283077"/>
    </source>
</evidence>
<dbReference type="GO" id="GO:0016491">
    <property type="term" value="F:oxidoreductase activity"/>
    <property type="evidence" value="ECO:0007669"/>
    <property type="project" value="UniProtKB-KW"/>
</dbReference>
<dbReference type="SUPFAM" id="SSF51735">
    <property type="entry name" value="NAD(P)-binding Rossmann-fold domains"/>
    <property type="match status" value="1"/>
</dbReference>
<dbReference type="Proteomes" id="UP000283077">
    <property type="component" value="Unassembled WGS sequence"/>
</dbReference>
<name>A0A437R538_9GAMM</name>
<keyword evidence="5" id="KW-1185">Reference proteome</keyword>
<dbReference type="GO" id="GO:0000166">
    <property type="term" value="F:nucleotide binding"/>
    <property type="evidence" value="ECO:0007669"/>
    <property type="project" value="InterPro"/>
</dbReference>
<organism evidence="4 5">
    <name type="scientific">Rheinheimera riviphila</name>
    <dbReference type="NCBI Taxonomy" id="1834037"/>
    <lineage>
        <taxon>Bacteria</taxon>
        <taxon>Pseudomonadati</taxon>
        <taxon>Pseudomonadota</taxon>
        <taxon>Gammaproteobacteria</taxon>
        <taxon>Chromatiales</taxon>
        <taxon>Chromatiaceae</taxon>
        <taxon>Rheinheimera</taxon>
    </lineage>
</organism>
<dbReference type="Gene3D" id="3.40.50.720">
    <property type="entry name" value="NAD(P)-binding Rossmann-like Domain"/>
    <property type="match status" value="1"/>
</dbReference>
<reference evidence="4 5" key="1">
    <citation type="submission" date="2019-01" db="EMBL/GenBank/DDBJ databases">
        <authorList>
            <person name="Chen W.-M."/>
        </authorList>
    </citation>
    <scope>NUCLEOTIDE SEQUENCE [LARGE SCALE GENOMIC DNA]</scope>
    <source>
        <strain evidence="4 5">KYPC3</strain>
    </source>
</reference>
<dbReference type="AlphaFoldDB" id="A0A437R538"/>
<dbReference type="OrthoDB" id="9781031at2"/>
<dbReference type="PANTHER" id="PTHR43818:SF11">
    <property type="entry name" value="BCDNA.GH03377"/>
    <property type="match status" value="1"/>
</dbReference>
<dbReference type="Gene3D" id="3.30.360.10">
    <property type="entry name" value="Dihydrodipicolinate Reductase, domain 2"/>
    <property type="match status" value="1"/>
</dbReference>
<evidence type="ECO:0000259" key="2">
    <source>
        <dbReference type="Pfam" id="PF01408"/>
    </source>
</evidence>
<dbReference type="Pfam" id="PF22725">
    <property type="entry name" value="GFO_IDH_MocA_C3"/>
    <property type="match status" value="1"/>
</dbReference>
<accession>A0A437R538</accession>
<dbReference type="InterPro" id="IPR036291">
    <property type="entry name" value="NAD(P)-bd_dom_sf"/>
</dbReference>
<evidence type="ECO:0000256" key="1">
    <source>
        <dbReference type="ARBA" id="ARBA00023002"/>
    </source>
</evidence>
<dbReference type="RefSeq" id="WP_127697228.1">
    <property type="nucleotide sequence ID" value="NZ_SACS01000001.1"/>
</dbReference>
<dbReference type="InterPro" id="IPR055170">
    <property type="entry name" value="GFO_IDH_MocA-like_dom"/>
</dbReference>
<dbReference type="SUPFAM" id="SSF55347">
    <property type="entry name" value="Glyceraldehyde-3-phosphate dehydrogenase-like, C-terminal domain"/>
    <property type="match status" value="1"/>
</dbReference>
<sequence>MPKSTIRWGIIGCGNVTEVKSGPAYQQAAGFSLHAVMRRDAVKAADYARRHQVPLWFSDADELIQHPEIDAVYIATPPDSHLFYALKVAAAGKICCVEKPMALDETECAQMVAAFEQAGQPLFVAYYRRSLPRFVQVQQWLQQGLIGAVRHVHWAFSRQPNIADQNGQTNWRTDPAQAGGGYFVDLASHGLDLFMYLLGDITQVQGIALNQQGLYAAEDAVTACWLFARQADGSQTSGSGFWNFAADSRRDDVEIIGSLGSIRFSVFDEQPLVLKTATNTTSLQIDHPPHIQQFHVENIARQLAGQRQHPSTGHTAQRATAVMSQILGHTGL</sequence>
<evidence type="ECO:0000259" key="3">
    <source>
        <dbReference type="Pfam" id="PF22725"/>
    </source>
</evidence>
<proteinExistence type="predicted"/>
<protein>
    <submittedName>
        <fullName evidence="4">Gfo/Idh/MocA family oxidoreductase</fullName>
    </submittedName>
</protein>
<evidence type="ECO:0000313" key="4">
    <source>
        <dbReference type="EMBL" id="RVU41843.1"/>
    </source>
</evidence>
<dbReference type="InterPro" id="IPR000683">
    <property type="entry name" value="Gfo/Idh/MocA-like_OxRdtase_N"/>
</dbReference>
<gene>
    <name evidence="4" type="ORF">EOE67_01190</name>
</gene>
<dbReference type="EMBL" id="SACS01000001">
    <property type="protein sequence ID" value="RVU41843.1"/>
    <property type="molecule type" value="Genomic_DNA"/>
</dbReference>
<dbReference type="Pfam" id="PF01408">
    <property type="entry name" value="GFO_IDH_MocA"/>
    <property type="match status" value="1"/>
</dbReference>